<comment type="caution">
    <text evidence="3">The sequence shown here is derived from an EMBL/GenBank/DDBJ whole genome shotgun (WGS) entry which is preliminary data.</text>
</comment>
<gene>
    <name evidence="3" type="ORF">H9736_06710</name>
</gene>
<sequence length="234" mass="24207">MKKKLLTALALAICLSLCACAQRGGVAPASSAPSSRREPAASAPAAPEQAAPSSTPPVQDLDSGTSQAPDGSTQEPDGTARGEALPEGQPATPSAAGDPGSVETDLGSFSLWLPEEAVVKGNTIYADGSELAQKLAEVTAIDPIADPADPFAAYDQRYADAQSISEGSPGGYPGKSYFLQWEVSAGGMTGFENTIVYCIQGDSQMVVLTFYPARGIGIHEQRQAFEEILDSIQI</sequence>
<dbReference type="EMBL" id="DXES01000147">
    <property type="protein sequence ID" value="HIX65926.1"/>
    <property type="molecule type" value="Genomic_DNA"/>
</dbReference>
<evidence type="ECO:0008006" key="5">
    <source>
        <dbReference type="Google" id="ProtNLM"/>
    </source>
</evidence>
<reference evidence="3" key="1">
    <citation type="journal article" date="2021" name="PeerJ">
        <title>Extensive microbial diversity within the chicken gut microbiome revealed by metagenomics and culture.</title>
        <authorList>
            <person name="Gilroy R."/>
            <person name="Ravi A."/>
            <person name="Getino M."/>
            <person name="Pursley I."/>
            <person name="Horton D.L."/>
            <person name="Alikhan N.F."/>
            <person name="Baker D."/>
            <person name="Gharbi K."/>
            <person name="Hall N."/>
            <person name="Watson M."/>
            <person name="Adriaenssens E.M."/>
            <person name="Foster-Nyarko E."/>
            <person name="Jarju S."/>
            <person name="Secka A."/>
            <person name="Antonio M."/>
            <person name="Oren A."/>
            <person name="Chaudhuri R.R."/>
            <person name="La Ragione R."/>
            <person name="Hildebrand F."/>
            <person name="Pallen M.J."/>
        </authorList>
    </citation>
    <scope>NUCLEOTIDE SEQUENCE</scope>
    <source>
        <strain evidence="3">CHK188-5543</strain>
    </source>
</reference>
<dbReference type="PROSITE" id="PS51257">
    <property type="entry name" value="PROKAR_LIPOPROTEIN"/>
    <property type="match status" value="1"/>
</dbReference>
<feature type="compositionally biased region" description="Low complexity" evidence="1">
    <location>
        <begin position="25"/>
        <end position="57"/>
    </location>
</feature>
<accession>A0A9D1WSB5</accession>
<feature type="compositionally biased region" description="Polar residues" evidence="1">
    <location>
        <begin position="62"/>
        <end position="76"/>
    </location>
</feature>
<evidence type="ECO:0000313" key="3">
    <source>
        <dbReference type="EMBL" id="HIX65926.1"/>
    </source>
</evidence>
<feature type="chain" id="PRO_5038736771" description="PsbP C-terminal domain-containing protein" evidence="2">
    <location>
        <begin position="22"/>
        <end position="234"/>
    </location>
</feature>
<organism evidence="3 4">
    <name type="scientific">Candidatus Anaerotruncus excrementipullorum</name>
    <dbReference type="NCBI Taxonomy" id="2838465"/>
    <lineage>
        <taxon>Bacteria</taxon>
        <taxon>Bacillati</taxon>
        <taxon>Bacillota</taxon>
        <taxon>Clostridia</taxon>
        <taxon>Eubacteriales</taxon>
        <taxon>Oscillospiraceae</taxon>
        <taxon>Anaerotruncus</taxon>
    </lineage>
</organism>
<dbReference type="AlphaFoldDB" id="A0A9D1WSB5"/>
<evidence type="ECO:0000313" key="4">
    <source>
        <dbReference type="Proteomes" id="UP000886800"/>
    </source>
</evidence>
<evidence type="ECO:0000256" key="2">
    <source>
        <dbReference type="SAM" id="SignalP"/>
    </source>
</evidence>
<name>A0A9D1WSB5_9FIRM</name>
<feature type="region of interest" description="Disordered" evidence="1">
    <location>
        <begin position="25"/>
        <end position="103"/>
    </location>
</feature>
<keyword evidence="2" id="KW-0732">Signal</keyword>
<proteinExistence type="predicted"/>
<feature type="signal peptide" evidence="2">
    <location>
        <begin position="1"/>
        <end position="21"/>
    </location>
</feature>
<dbReference type="Proteomes" id="UP000886800">
    <property type="component" value="Unassembled WGS sequence"/>
</dbReference>
<reference evidence="3" key="2">
    <citation type="submission" date="2021-04" db="EMBL/GenBank/DDBJ databases">
        <authorList>
            <person name="Gilroy R."/>
        </authorList>
    </citation>
    <scope>NUCLEOTIDE SEQUENCE</scope>
    <source>
        <strain evidence="3">CHK188-5543</strain>
    </source>
</reference>
<protein>
    <recommendedName>
        <fullName evidence="5">PsbP C-terminal domain-containing protein</fullName>
    </recommendedName>
</protein>
<evidence type="ECO:0000256" key="1">
    <source>
        <dbReference type="SAM" id="MobiDB-lite"/>
    </source>
</evidence>